<dbReference type="Proteomes" id="UP000821853">
    <property type="component" value="Chromosome 3"/>
</dbReference>
<dbReference type="Gene3D" id="6.20.210.20">
    <property type="entry name" value="THAP domain"/>
    <property type="match status" value="1"/>
</dbReference>
<evidence type="ECO:0000256" key="7">
    <source>
        <dbReference type="ARBA" id="ARBA00023054"/>
    </source>
</evidence>
<keyword evidence="9" id="KW-0804">Transcription</keyword>
<evidence type="ECO:0000256" key="2">
    <source>
        <dbReference type="ARBA" id="ARBA00006177"/>
    </source>
</evidence>
<organism evidence="14 15">
    <name type="scientific">Haemaphysalis longicornis</name>
    <name type="common">Bush tick</name>
    <dbReference type="NCBI Taxonomy" id="44386"/>
    <lineage>
        <taxon>Eukaryota</taxon>
        <taxon>Metazoa</taxon>
        <taxon>Ecdysozoa</taxon>
        <taxon>Arthropoda</taxon>
        <taxon>Chelicerata</taxon>
        <taxon>Arachnida</taxon>
        <taxon>Acari</taxon>
        <taxon>Parasitiformes</taxon>
        <taxon>Ixodida</taxon>
        <taxon>Ixodoidea</taxon>
        <taxon>Ixodidae</taxon>
        <taxon>Haemaphysalinae</taxon>
        <taxon>Haemaphysalis</taxon>
    </lineage>
</organism>
<dbReference type="GO" id="GO:0005654">
    <property type="term" value="C:nucleoplasm"/>
    <property type="evidence" value="ECO:0007669"/>
    <property type="project" value="UniProtKB-SubCell"/>
</dbReference>
<evidence type="ECO:0000259" key="13">
    <source>
        <dbReference type="PROSITE" id="PS50950"/>
    </source>
</evidence>
<dbReference type="InterPro" id="IPR006612">
    <property type="entry name" value="THAP_Znf"/>
</dbReference>
<keyword evidence="10" id="KW-0539">Nucleus</keyword>
<evidence type="ECO:0000256" key="5">
    <source>
        <dbReference type="ARBA" id="ARBA00022833"/>
    </source>
</evidence>
<evidence type="ECO:0000256" key="1">
    <source>
        <dbReference type="ARBA" id="ARBA00004642"/>
    </source>
</evidence>
<keyword evidence="6" id="KW-0805">Transcription regulation</keyword>
<dbReference type="GO" id="GO:0043565">
    <property type="term" value="F:sequence-specific DNA binding"/>
    <property type="evidence" value="ECO:0007669"/>
    <property type="project" value="InterPro"/>
</dbReference>
<dbReference type="PANTHER" id="PTHR46600:SF1">
    <property type="entry name" value="THAP DOMAIN-CONTAINING PROTEIN 1"/>
    <property type="match status" value="1"/>
</dbReference>
<dbReference type="PANTHER" id="PTHR46600">
    <property type="entry name" value="THAP DOMAIN-CONTAINING"/>
    <property type="match status" value="1"/>
</dbReference>
<dbReference type="GO" id="GO:0008270">
    <property type="term" value="F:zinc ion binding"/>
    <property type="evidence" value="ECO:0007669"/>
    <property type="project" value="UniProtKB-KW"/>
</dbReference>
<keyword evidence="15" id="KW-1185">Reference proteome</keyword>
<keyword evidence="4 12" id="KW-0863">Zinc-finger</keyword>
<comment type="subcellular location">
    <subcellularLocation>
        <location evidence="1">Nucleus</location>
        <location evidence="1">Nucleoplasm</location>
    </subcellularLocation>
</comment>
<dbReference type="AlphaFoldDB" id="A0A9J6G7H7"/>
<protein>
    <recommendedName>
        <fullName evidence="13">THAP-type domain-containing protein</fullName>
    </recommendedName>
</protein>
<evidence type="ECO:0000256" key="3">
    <source>
        <dbReference type="ARBA" id="ARBA00022723"/>
    </source>
</evidence>
<keyword evidence="7" id="KW-0175">Coiled coil</keyword>
<evidence type="ECO:0000256" key="12">
    <source>
        <dbReference type="PROSITE-ProRule" id="PRU00309"/>
    </source>
</evidence>
<dbReference type="OrthoDB" id="6487533at2759"/>
<evidence type="ECO:0000256" key="6">
    <source>
        <dbReference type="ARBA" id="ARBA00023015"/>
    </source>
</evidence>
<name>A0A9J6G7H7_HAELO</name>
<keyword evidence="11" id="KW-0131">Cell cycle</keyword>
<evidence type="ECO:0000313" key="14">
    <source>
        <dbReference type="EMBL" id="KAH9371394.1"/>
    </source>
</evidence>
<evidence type="ECO:0000256" key="10">
    <source>
        <dbReference type="ARBA" id="ARBA00023242"/>
    </source>
</evidence>
<dbReference type="InterPro" id="IPR038441">
    <property type="entry name" value="THAP_Znf_sf"/>
</dbReference>
<keyword evidence="5" id="KW-0862">Zinc</keyword>
<dbReference type="OMA" id="NPEVQHE"/>
<dbReference type="SUPFAM" id="SSF57716">
    <property type="entry name" value="Glucocorticoid receptor-like (DNA-binding domain)"/>
    <property type="match status" value="1"/>
</dbReference>
<dbReference type="InterPro" id="IPR026516">
    <property type="entry name" value="THAP1/10"/>
</dbReference>
<keyword evidence="3" id="KW-0479">Metal-binding</keyword>
<dbReference type="Pfam" id="PF05485">
    <property type="entry name" value="THAP"/>
    <property type="match status" value="1"/>
</dbReference>
<dbReference type="SMART" id="SM00980">
    <property type="entry name" value="THAP"/>
    <property type="match status" value="1"/>
</dbReference>
<reference evidence="14 15" key="1">
    <citation type="journal article" date="2020" name="Cell">
        <title>Large-Scale Comparative Analyses of Tick Genomes Elucidate Their Genetic Diversity and Vector Capacities.</title>
        <authorList>
            <consortium name="Tick Genome and Microbiome Consortium (TIGMIC)"/>
            <person name="Jia N."/>
            <person name="Wang J."/>
            <person name="Shi W."/>
            <person name="Du L."/>
            <person name="Sun Y."/>
            <person name="Zhan W."/>
            <person name="Jiang J.F."/>
            <person name="Wang Q."/>
            <person name="Zhang B."/>
            <person name="Ji P."/>
            <person name="Bell-Sakyi L."/>
            <person name="Cui X.M."/>
            <person name="Yuan T.T."/>
            <person name="Jiang B.G."/>
            <person name="Yang W.F."/>
            <person name="Lam T.T."/>
            <person name="Chang Q.C."/>
            <person name="Ding S.J."/>
            <person name="Wang X.J."/>
            <person name="Zhu J.G."/>
            <person name="Ruan X.D."/>
            <person name="Zhao L."/>
            <person name="Wei J.T."/>
            <person name="Ye R.Z."/>
            <person name="Que T.C."/>
            <person name="Du C.H."/>
            <person name="Zhou Y.H."/>
            <person name="Cheng J.X."/>
            <person name="Dai P.F."/>
            <person name="Guo W.B."/>
            <person name="Han X.H."/>
            <person name="Huang E.J."/>
            <person name="Li L.F."/>
            <person name="Wei W."/>
            <person name="Gao Y.C."/>
            <person name="Liu J.Z."/>
            <person name="Shao H.Z."/>
            <person name="Wang X."/>
            <person name="Wang C.C."/>
            <person name="Yang T.C."/>
            <person name="Huo Q.B."/>
            <person name="Li W."/>
            <person name="Chen H.Y."/>
            <person name="Chen S.E."/>
            <person name="Zhou L.G."/>
            <person name="Ni X.B."/>
            <person name="Tian J.H."/>
            <person name="Sheng Y."/>
            <person name="Liu T."/>
            <person name="Pan Y.S."/>
            <person name="Xia L.Y."/>
            <person name="Li J."/>
            <person name="Zhao F."/>
            <person name="Cao W.C."/>
        </authorList>
    </citation>
    <scope>NUCLEOTIDE SEQUENCE [LARGE SCALE GENOMIC DNA]</scope>
    <source>
        <strain evidence="14">HaeL-2018</strain>
    </source>
</reference>
<gene>
    <name evidence="14" type="ORF">HPB48_010519</name>
</gene>
<feature type="domain" description="THAP-type" evidence="13">
    <location>
        <begin position="1"/>
        <end position="95"/>
    </location>
</feature>
<comment type="caution">
    <text evidence="14">The sequence shown here is derived from an EMBL/GenBank/DDBJ whole genome shotgun (WGS) entry which is preliminary data.</text>
</comment>
<comment type="similarity">
    <text evidence="2">Belongs to the THAP1 family.</text>
</comment>
<dbReference type="VEuPathDB" id="VectorBase:HLOH_044516"/>
<dbReference type="PROSITE" id="PS50950">
    <property type="entry name" value="ZF_THAP"/>
    <property type="match status" value="1"/>
</dbReference>
<evidence type="ECO:0000256" key="9">
    <source>
        <dbReference type="ARBA" id="ARBA00023163"/>
    </source>
</evidence>
<accession>A0A9J6G7H7</accession>
<proteinExistence type="inferred from homology"/>
<keyword evidence="8 12" id="KW-0238">DNA-binding</keyword>
<dbReference type="EMBL" id="JABSTR010000005">
    <property type="protein sequence ID" value="KAH9371394.1"/>
    <property type="molecule type" value="Genomic_DNA"/>
</dbReference>
<evidence type="ECO:0000256" key="4">
    <source>
        <dbReference type="ARBA" id="ARBA00022771"/>
    </source>
</evidence>
<evidence type="ECO:0000313" key="15">
    <source>
        <dbReference type="Proteomes" id="UP000821853"/>
    </source>
</evidence>
<evidence type="ECO:0000256" key="11">
    <source>
        <dbReference type="ARBA" id="ARBA00023306"/>
    </source>
</evidence>
<evidence type="ECO:0000256" key="8">
    <source>
        <dbReference type="ARBA" id="ARBA00023125"/>
    </source>
</evidence>
<sequence length="355" mass="40406">MPGHCCVPRCRGNYDGGERVRVFTFPSDPARRAQWIKAIHRADFTPGNWSVVCERHFKPSDMVNTTSYTDTTTGKLIEVPLKLVRLRPDAIHSILPDCPAYLSPPNANAYREAPDKKRTRREAAALQNAISKSIETHQAEEEKNKIDNLQALLQCLPSIIKSVKITEDLSLKLYFQGVEVTKMDGMVIPKSVNDVRCPTCFLDAVESFDKILAFRKPEDKAVGILKLVLCLPEDVTNPEVQHEKRQDNLTFLKEQVFLLLSKSTRYSSERLVFSSLLFTISPHAYRYWQNYGVLTLPHESTIRRVCNSHVVIPAAEQHDSSFLLLAKKLVRALKDHEKCVALMMDDIHLQAYFDL</sequence>